<feature type="signal peptide" evidence="1">
    <location>
        <begin position="1"/>
        <end position="18"/>
    </location>
</feature>
<sequence length="529" mass="59526">MKIILFVFSLAISISAIAQNDMRFVADPDQASSRFTSQTGLIRGGQITKNQTSRLYLPTGEYQVHWRRSQIQQYDSIYTGRGWKASQVDLWEGYSLGERSQFTATTVDKRINSVNWIDDGKAYQLTRQATGKYSFSMLQPIELADGGICGFEAMVNRGAPLQPARLAYTSCQLIEFQLVTDLALNASPEQFAIAEAKMIEWFAIVQTYFISFDIDFKLRIKQLVIPIDESPFPARDDPSVKSFGDINFHLRNWLEEKGISASLFDFTMGITQFNYPTGNFIGHLFAGPENSLGIVLIEEQSSLSYTVATIVHEVGHGFGAGHDPTTGYIMSADLSGGSWSSKSKYEINEYMSSEEVLAHLNECPRLVFSAEIDEKKVNLTWETDYEYNVSYYVLVLADNGILDTIPAIGKENEPVSYQFVHENPGNIRNIYRIYQFSVFDEQLTSANIAVDLSGAKGQDGTTYGPNPFNEHLYVDLADPTDELIIYDISGRIYFQGHLSETSFDLATGVWKKGLYFVRVNNEVFKVIKE</sequence>
<keyword evidence="1" id="KW-0732">Signal</keyword>
<evidence type="ECO:0000313" key="3">
    <source>
        <dbReference type="Proteomes" id="UP001302349"/>
    </source>
</evidence>
<organism evidence="2 3">
    <name type="scientific">Imperialibacter roseus</name>
    <dbReference type="NCBI Taxonomy" id="1324217"/>
    <lineage>
        <taxon>Bacteria</taxon>
        <taxon>Pseudomonadati</taxon>
        <taxon>Bacteroidota</taxon>
        <taxon>Cytophagia</taxon>
        <taxon>Cytophagales</taxon>
        <taxon>Flammeovirgaceae</taxon>
        <taxon>Imperialibacter</taxon>
    </lineage>
</organism>
<dbReference type="InterPro" id="IPR026444">
    <property type="entry name" value="Secre_tail"/>
</dbReference>
<accession>A0ABZ0IU31</accession>
<name>A0ABZ0IU31_9BACT</name>
<proteinExistence type="predicted"/>
<gene>
    <name evidence="2" type="ORF">RT717_06325</name>
</gene>
<dbReference type="Gene3D" id="3.40.390.10">
    <property type="entry name" value="Collagenase (Catalytic Domain)"/>
    <property type="match status" value="1"/>
</dbReference>
<dbReference type="Proteomes" id="UP001302349">
    <property type="component" value="Chromosome"/>
</dbReference>
<dbReference type="InterPro" id="IPR024079">
    <property type="entry name" value="MetalloPept_cat_dom_sf"/>
</dbReference>
<dbReference type="EMBL" id="CP136051">
    <property type="protein sequence ID" value="WOK08251.1"/>
    <property type="molecule type" value="Genomic_DNA"/>
</dbReference>
<dbReference type="NCBIfam" id="TIGR04183">
    <property type="entry name" value="Por_Secre_tail"/>
    <property type="match status" value="1"/>
</dbReference>
<keyword evidence="3" id="KW-1185">Reference proteome</keyword>
<reference evidence="2 3" key="1">
    <citation type="journal article" date="2023" name="Microbiol. Resour. Announc.">
        <title>Complete Genome Sequence of Imperialibacter roseus strain P4T.</title>
        <authorList>
            <person name="Tizabi D.R."/>
            <person name="Bachvaroff T."/>
            <person name="Hill R.T."/>
        </authorList>
    </citation>
    <scope>NUCLEOTIDE SEQUENCE [LARGE SCALE GENOMIC DNA]</scope>
    <source>
        <strain evidence="2 3">P4T</strain>
    </source>
</reference>
<feature type="chain" id="PRO_5045741493" evidence="1">
    <location>
        <begin position="19"/>
        <end position="529"/>
    </location>
</feature>
<dbReference type="SUPFAM" id="SSF55486">
    <property type="entry name" value="Metalloproteases ('zincins'), catalytic domain"/>
    <property type="match status" value="1"/>
</dbReference>
<protein>
    <submittedName>
        <fullName evidence="2">T9SS type A sorting domain-containing protein</fullName>
    </submittedName>
</protein>
<dbReference type="RefSeq" id="WP_317490895.1">
    <property type="nucleotide sequence ID" value="NZ_CP136051.1"/>
</dbReference>
<evidence type="ECO:0000313" key="2">
    <source>
        <dbReference type="EMBL" id="WOK08251.1"/>
    </source>
</evidence>
<evidence type="ECO:0000256" key="1">
    <source>
        <dbReference type="SAM" id="SignalP"/>
    </source>
</evidence>